<keyword evidence="2" id="KW-0472">Membrane</keyword>
<feature type="transmembrane region" description="Helical" evidence="2">
    <location>
        <begin position="51"/>
        <end position="72"/>
    </location>
</feature>
<proteinExistence type="predicted"/>
<accession>A0AAD6T1N9</accession>
<dbReference type="Proteomes" id="UP001218188">
    <property type="component" value="Unassembled WGS sequence"/>
</dbReference>
<feature type="compositionally biased region" description="Low complexity" evidence="1">
    <location>
        <begin position="158"/>
        <end position="179"/>
    </location>
</feature>
<evidence type="ECO:0000313" key="3">
    <source>
        <dbReference type="EMBL" id="KAJ7038191.1"/>
    </source>
</evidence>
<feature type="region of interest" description="Disordered" evidence="1">
    <location>
        <begin position="132"/>
        <end position="179"/>
    </location>
</feature>
<evidence type="ECO:0000256" key="1">
    <source>
        <dbReference type="SAM" id="MobiDB-lite"/>
    </source>
</evidence>
<protein>
    <submittedName>
        <fullName evidence="3">Uncharacterized protein</fullName>
    </submittedName>
</protein>
<comment type="caution">
    <text evidence="3">The sequence shown here is derived from an EMBL/GenBank/DDBJ whole genome shotgun (WGS) entry which is preliminary data.</text>
</comment>
<keyword evidence="4" id="KW-1185">Reference proteome</keyword>
<gene>
    <name evidence="3" type="ORF">C8F04DRAFT_1256214</name>
</gene>
<evidence type="ECO:0000256" key="2">
    <source>
        <dbReference type="SAM" id="Phobius"/>
    </source>
</evidence>
<sequence length="179" mass="18891">MDYVQGLDPSKLTLGLTALSFILSPFAAPVYNLPILLFGTLVQSQENSDGQALQTFTGLLGVSVIFDIVWMLNNEQSGFIKFLSLLLLLLKEDTHLCRVRPRGGQFGGLGIRGNDLGGATVWDSMPGGFGAGGNNGYQNVDEERPAQYSRPAPPPTMPVAQPAAAQAPGAAAPGAYQNV</sequence>
<keyword evidence="2" id="KW-1133">Transmembrane helix</keyword>
<organism evidence="3 4">
    <name type="scientific">Mycena alexandri</name>
    <dbReference type="NCBI Taxonomy" id="1745969"/>
    <lineage>
        <taxon>Eukaryota</taxon>
        <taxon>Fungi</taxon>
        <taxon>Dikarya</taxon>
        <taxon>Basidiomycota</taxon>
        <taxon>Agaricomycotina</taxon>
        <taxon>Agaricomycetes</taxon>
        <taxon>Agaricomycetidae</taxon>
        <taxon>Agaricales</taxon>
        <taxon>Marasmiineae</taxon>
        <taxon>Mycenaceae</taxon>
        <taxon>Mycena</taxon>
    </lineage>
</organism>
<feature type="transmembrane region" description="Helical" evidence="2">
    <location>
        <begin position="12"/>
        <end position="31"/>
    </location>
</feature>
<reference evidence="3" key="1">
    <citation type="submission" date="2023-03" db="EMBL/GenBank/DDBJ databases">
        <title>Massive genome expansion in bonnet fungi (Mycena s.s.) driven by repeated elements and novel gene families across ecological guilds.</title>
        <authorList>
            <consortium name="Lawrence Berkeley National Laboratory"/>
            <person name="Harder C.B."/>
            <person name="Miyauchi S."/>
            <person name="Viragh M."/>
            <person name="Kuo A."/>
            <person name="Thoen E."/>
            <person name="Andreopoulos B."/>
            <person name="Lu D."/>
            <person name="Skrede I."/>
            <person name="Drula E."/>
            <person name="Henrissat B."/>
            <person name="Morin E."/>
            <person name="Kohler A."/>
            <person name="Barry K."/>
            <person name="LaButti K."/>
            <person name="Morin E."/>
            <person name="Salamov A."/>
            <person name="Lipzen A."/>
            <person name="Mereny Z."/>
            <person name="Hegedus B."/>
            <person name="Baldrian P."/>
            <person name="Stursova M."/>
            <person name="Weitz H."/>
            <person name="Taylor A."/>
            <person name="Grigoriev I.V."/>
            <person name="Nagy L.G."/>
            <person name="Martin F."/>
            <person name="Kauserud H."/>
        </authorList>
    </citation>
    <scope>NUCLEOTIDE SEQUENCE</scope>
    <source>
        <strain evidence="3">CBHHK200</strain>
    </source>
</reference>
<dbReference type="EMBL" id="JARJCM010000033">
    <property type="protein sequence ID" value="KAJ7038191.1"/>
    <property type="molecule type" value="Genomic_DNA"/>
</dbReference>
<keyword evidence="2" id="KW-0812">Transmembrane</keyword>
<name>A0AAD6T1N9_9AGAR</name>
<evidence type="ECO:0000313" key="4">
    <source>
        <dbReference type="Proteomes" id="UP001218188"/>
    </source>
</evidence>
<dbReference type="AlphaFoldDB" id="A0AAD6T1N9"/>